<dbReference type="HAMAP" id="MF_00942">
    <property type="entry name" value="Nth"/>
    <property type="match status" value="1"/>
</dbReference>
<dbReference type="KEGG" id="hoh:Hoch_3934"/>
<dbReference type="NCBIfam" id="TIGR01083">
    <property type="entry name" value="nth"/>
    <property type="match status" value="1"/>
</dbReference>
<evidence type="ECO:0000313" key="14">
    <source>
        <dbReference type="EMBL" id="ACY16433.1"/>
    </source>
</evidence>
<dbReference type="GO" id="GO:0006285">
    <property type="term" value="P:base-excision repair, AP site formation"/>
    <property type="evidence" value="ECO:0007669"/>
    <property type="project" value="TreeGrafter"/>
</dbReference>
<feature type="domain" description="HhH-GPD" evidence="13">
    <location>
        <begin position="56"/>
        <end position="204"/>
    </location>
</feature>
<dbReference type="PANTHER" id="PTHR10359:SF18">
    <property type="entry name" value="ENDONUCLEASE III"/>
    <property type="match status" value="1"/>
</dbReference>
<dbReference type="FunFam" id="1.10.1670.10:FF:000001">
    <property type="entry name" value="Endonuclease III"/>
    <property type="match status" value="1"/>
</dbReference>
<dbReference type="InterPro" id="IPR003651">
    <property type="entry name" value="Endonuclease3_FeS-loop_motif"/>
</dbReference>
<dbReference type="GO" id="GO:0051539">
    <property type="term" value="F:4 iron, 4 sulfur cluster binding"/>
    <property type="evidence" value="ECO:0007669"/>
    <property type="project" value="UniProtKB-UniRule"/>
</dbReference>
<evidence type="ECO:0000256" key="4">
    <source>
        <dbReference type="ARBA" id="ARBA00022763"/>
    </source>
</evidence>
<dbReference type="PANTHER" id="PTHR10359">
    <property type="entry name" value="A/G-SPECIFIC ADENINE GLYCOSYLASE/ENDONUCLEASE III"/>
    <property type="match status" value="1"/>
</dbReference>
<dbReference type="Gene3D" id="1.10.340.30">
    <property type="entry name" value="Hypothetical protein, domain 2"/>
    <property type="match status" value="1"/>
</dbReference>
<accession>D0LI54</accession>
<keyword evidence="14" id="KW-0540">Nuclease</keyword>
<evidence type="ECO:0000256" key="7">
    <source>
        <dbReference type="ARBA" id="ARBA00023014"/>
    </source>
</evidence>
<dbReference type="FunFam" id="1.10.340.30:FF:000001">
    <property type="entry name" value="Endonuclease III"/>
    <property type="match status" value="1"/>
</dbReference>
<evidence type="ECO:0000256" key="3">
    <source>
        <dbReference type="ARBA" id="ARBA00022723"/>
    </source>
</evidence>
<evidence type="ECO:0000256" key="5">
    <source>
        <dbReference type="ARBA" id="ARBA00022801"/>
    </source>
</evidence>
<organism evidence="14 15">
    <name type="scientific">Haliangium ochraceum (strain DSM 14365 / JCM 11303 / SMP-2)</name>
    <dbReference type="NCBI Taxonomy" id="502025"/>
    <lineage>
        <taxon>Bacteria</taxon>
        <taxon>Pseudomonadati</taxon>
        <taxon>Myxococcota</taxon>
        <taxon>Polyangia</taxon>
        <taxon>Haliangiales</taxon>
        <taxon>Kofleriaceae</taxon>
        <taxon>Haliangium</taxon>
    </lineage>
</organism>
<comment type="cofactor">
    <cofactor evidence="12">
        <name>[4Fe-4S] cluster</name>
        <dbReference type="ChEBI" id="CHEBI:49883"/>
    </cofactor>
    <text evidence="12">Binds 1 [4Fe-4S] cluster.</text>
</comment>
<evidence type="ECO:0000256" key="10">
    <source>
        <dbReference type="ARBA" id="ARBA00023239"/>
    </source>
</evidence>
<dbReference type="GO" id="GO:0019104">
    <property type="term" value="F:DNA N-glycosylase activity"/>
    <property type="evidence" value="ECO:0007669"/>
    <property type="project" value="UniProtKB-UniRule"/>
</dbReference>
<comment type="function">
    <text evidence="12">DNA repair enzyme that has both DNA N-glycosylase activity and AP-lyase activity. The DNA N-glycosylase activity releases various damaged pyrimidines from DNA by cleaving the N-glycosidic bond, leaving an AP (apurinic/apyrimidinic) site. The AP-lyase activity cleaves the phosphodiester bond 3' to the AP site by a beta-elimination, leaving a 3'-terminal unsaturated sugar and a product with a terminal 5'-phosphate.</text>
</comment>
<keyword evidence="6 12" id="KW-0408">Iron</keyword>
<dbReference type="GO" id="GO:0140078">
    <property type="term" value="F:class I DNA-(apurinic or apyrimidinic site) endonuclease activity"/>
    <property type="evidence" value="ECO:0007669"/>
    <property type="project" value="UniProtKB-EC"/>
</dbReference>
<keyword evidence="4 12" id="KW-0227">DNA damage</keyword>
<dbReference type="Proteomes" id="UP000001880">
    <property type="component" value="Chromosome"/>
</dbReference>
<dbReference type="EC" id="4.2.99.18" evidence="12"/>
<name>D0LI54_HALO1</name>
<dbReference type="STRING" id="502025.Hoch_3934"/>
<dbReference type="Pfam" id="PF10576">
    <property type="entry name" value="EndIII_4Fe-2S"/>
    <property type="match status" value="1"/>
</dbReference>
<gene>
    <name evidence="12" type="primary">nth</name>
    <name evidence="14" type="ordered locus">Hoch_3934</name>
</gene>
<evidence type="ECO:0000256" key="2">
    <source>
        <dbReference type="ARBA" id="ARBA00022485"/>
    </source>
</evidence>
<dbReference type="InterPro" id="IPR000445">
    <property type="entry name" value="HhH_motif"/>
</dbReference>
<keyword evidence="2 12" id="KW-0004">4Fe-4S</keyword>
<evidence type="ECO:0000256" key="12">
    <source>
        <dbReference type="HAMAP-Rule" id="MF_00942"/>
    </source>
</evidence>
<keyword evidence="11 12" id="KW-0326">Glycosidase</keyword>
<evidence type="ECO:0000256" key="9">
    <source>
        <dbReference type="ARBA" id="ARBA00023204"/>
    </source>
</evidence>
<dbReference type="OrthoDB" id="9800977at2"/>
<dbReference type="AlphaFoldDB" id="D0LI54"/>
<keyword evidence="3 12" id="KW-0479">Metal-binding</keyword>
<dbReference type="Gene3D" id="1.10.1670.10">
    <property type="entry name" value="Helix-hairpin-Helix base-excision DNA repair enzymes (C-terminal)"/>
    <property type="match status" value="1"/>
</dbReference>
<feature type="binding site" evidence="12">
    <location>
        <position position="222"/>
    </location>
    <ligand>
        <name>[4Fe-4S] cluster</name>
        <dbReference type="ChEBI" id="CHEBI:49883"/>
    </ligand>
</feature>
<protein>
    <recommendedName>
        <fullName evidence="12">Endonuclease III</fullName>
        <ecNumber evidence="12">4.2.99.18</ecNumber>
    </recommendedName>
    <alternativeName>
        <fullName evidence="12">DNA-(apurinic or apyrimidinic site) lyase</fullName>
    </alternativeName>
</protein>
<dbReference type="GO" id="GO:0046872">
    <property type="term" value="F:metal ion binding"/>
    <property type="evidence" value="ECO:0007669"/>
    <property type="project" value="UniProtKB-KW"/>
</dbReference>
<dbReference type="InterPro" id="IPR004035">
    <property type="entry name" value="Endouclease-III_FeS-bd_BS"/>
</dbReference>
<keyword evidence="7 12" id="KW-0411">Iron-sulfur</keyword>
<dbReference type="InterPro" id="IPR011257">
    <property type="entry name" value="DNA_glycosylase"/>
</dbReference>
<feature type="binding site" evidence="12">
    <location>
        <position position="216"/>
    </location>
    <ligand>
        <name>[4Fe-4S] cluster</name>
        <dbReference type="ChEBI" id="CHEBI:49883"/>
    </ligand>
</feature>
<dbReference type="RefSeq" id="WP_012829032.1">
    <property type="nucleotide sequence ID" value="NC_013440.1"/>
</dbReference>
<feature type="binding site" evidence="12">
    <location>
        <position position="206"/>
    </location>
    <ligand>
        <name>[4Fe-4S] cluster</name>
        <dbReference type="ChEBI" id="CHEBI:49883"/>
    </ligand>
</feature>
<proteinExistence type="inferred from homology"/>
<keyword evidence="10 12" id="KW-0456">Lyase</keyword>
<comment type="catalytic activity">
    <reaction evidence="12">
        <text>2'-deoxyribonucleotide-(2'-deoxyribose 5'-phosphate)-2'-deoxyribonucleotide-DNA = a 3'-end 2'-deoxyribonucleotide-(2,3-dehydro-2,3-deoxyribose 5'-phosphate)-DNA + a 5'-end 5'-phospho-2'-deoxyribonucleoside-DNA + H(+)</text>
        <dbReference type="Rhea" id="RHEA:66592"/>
        <dbReference type="Rhea" id="RHEA-COMP:13180"/>
        <dbReference type="Rhea" id="RHEA-COMP:16897"/>
        <dbReference type="Rhea" id="RHEA-COMP:17067"/>
        <dbReference type="ChEBI" id="CHEBI:15378"/>
        <dbReference type="ChEBI" id="CHEBI:136412"/>
        <dbReference type="ChEBI" id="CHEBI:157695"/>
        <dbReference type="ChEBI" id="CHEBI:167181"/>
        <dbReference type="EC" id="4.2.99.18"/>
    </reaction>
</comment>
<dbReference type="Pfam" id="PF00633">
    <property type="entry name" value="HHH"/>
    <property type="match status" value="1"/>
</dbReference>
<evidence type="ECO:0000313" key="15">
    <source>
        <dbReference type="Proteomes" id="UP000001880"/>
    </source>
</evidence>
<evidence type="ECO:0000256" key="8">
    <source>
        <dbReference type="ARBA" id="ARBA00023125"/>
    </source>
</evidence>
<dbReference type="HOGENOM" id="CLU_012862_3_3_7"/>
<dbReference type="PIRSF" id="PIRSF001435">
    <property type="entry name" value="Nth"/>
    <property type="match status" value="1"/>
</dbReference>
<dbReference type="Pfam" id="PF00730">
    <property type="entry name" value="HhH-GPD"/>
    <property type="match status" value="1"/>
</dbReference>
<evidence type="ECO:0000259" key="13">
    <source>
        <dbReference type="SMART" id="SM00478"/>
    </source>
</evidence>
<dbReference type="eggNOG" id="COG0177">
    <property type="taxonomic scope" value="Bacteria"/>
</dbReference>
<evidence type="ECO:0000256" key="6">
    <source>
        <dbReference type="ARBA" id="ARBA00023004"/>
    </source>
</evidence>
<sequence>MAGKARSQTSKRGSKPRLLSKPKREALLARLAETWPEAVVELDHESAYELLVATILAAQSTDKRVNLVTPALFARYPHARDLAEADPEELEELIRSTGFYRMKAKHLLGMARALVAHHDGQVPRTMRELVALPGVARKTANVVLGCFFGVASGIVVDTHVSRLARRLGLSAETQNDKIERDLMDAIPRAQWNDVAHQLIWHGRRVCTARKPACEECALAPLCPSAELPSGGAGT</sequence>
<evidence type="ECO:0000256" key="1">
    <source>
        <dbReference type="ARBA" id="ARBA00008343"/>
    </source>
</evidence>
<dbReference type="InterPro" id="IPR023170">
    <property type="entry name" value="HhH_base_excis_C"/>
</dbReference>
<keyword evidence="8 12" id="KW-0238">DNA-binding</keyword>
<dbReference type="GO" id="GO:0003677">
    <property type="term" value="F:DNA binding"/>
    <property type="evidence" value="ECO:0007669"/>
    <property type="project" value="UniProtKB-UniRule"/>
</dbReference>
<dbReference type="PROSITE" id="PS00764">
    <property type="entry name" value="ENDONUCLEASE_III_1"/>
    <property type="match status" value="1"/>
</dbReference>
<keyword evidence="9 12" id="KW-0234">DNA repair</keyword>
<feature type="binding site" evidence="12">
    <location>
        <position position="213"/>
    </location>
    <ligand>
        <name>[4Fe-4S] cluster</name>
        <dbReference type="ChEBI" id="CHEBI:49883"/>
    </ligand>
</feature>
<keyword evidence="5 12" id="KW-0378">Hydrolase</keyword>
<dbReference type="CDD" id="cd00056">
    <property type="entry name" value="ENDO3c"/>
    <property type="match status" value="1"/>
</dbReference>
<dbReference type="SUPFAM" id="SSF48150">
    <property type="entry name" value="DNA-glycosylase"/>
    <property type="match status" value="1"/>
</dbReference>
<dbReference type="SMART" id="SM00478">
    <property type="entry name" value="ENDO3c"/>
    <property type="match status" value="1"/>
</dbReference>
<dbReference type="SMART" id="SM00525">
    <property type="entry name" value="FES"/>
    <property type="match status" value="1"/>
</dbReference>
<reference evidence="14 15" key="1">
    <citation type="journal article" date="2010" name="Stand. Genomic Sci.">
        <title>Complete genome sequence of Haliangium ochraceum type strain (SMP-2).</title>
        <authorList>
            <consortium name="US DOE Joint Genome Institute (JGI-PGF)"/>
            <person name="Ivanova N."/>
            <person name="Daum C."/>
            <person name="Lang E."/>
            <person name="Abt B."/>
            <person name="Kopitz M."/>
            <person name="Saunders E."/>
            <person name="Lapidus A."/>
            <person name="Lucas S."/>
            <person name="Glavina Del Rio T."/>
            <person name="Nolan M."/>
            <person name="Tice H."/>
            <person name="Copeland A."/>
            <person name="Cheng J.F."/>
            <person name="Chen F."/>
            <person name="Bruce D."/>
            <person name="Goodwin L."/>
            <person name="Pitluck S."/>
            <person name="Mavromatis K."/>
            <person name="Pati A."/>
            <person name="Mikhailova N."/>
            <person name="Chen A."/>
            <person name="Palaniappan K."/>
            <person name="Land M."/>
            <person name="Hauser L."/>
            <person name="Chang Y.J."/>
            <person name="Jeffries C.D."/>
            <person name="Detter J.C."/>
            <person name="Brettin T."/>
            <person name="Rohde M."/>
            <person name="Goker M."/>
            <person name="Bristow J."/>
            <person name="Markowitz V."/>
            <person name="Eisen J.A."/>
            <person name="Hugenholtz P."/>
            <person name="Kyrpides N.C."/>
            <person name="Klenk H.P."/>
        </authorList>
    </citation>
    <scope>NUCLEOTIDE SEQUENCE [LARGE SCALE GENOMIC DNA]</scope>
    <source>
        <strain evidence="15">DSM 14365 / CIP 107738 / JCM 11303 / AJ 13395 / SMP-2</strain>
    </source>
</reference>
<keyword evidence="14" id="KW-0255">Endonuclease</keyword>
<evidence type="ECO:0000256" key="11">
    <source>
        <dbReference type="ARBA" id="ARBA00023295"/>
    </source>
</evidence>
<dbReference type="InterPro" id="IPR003265">
    <property type="entry name" value="HhH-GPD_domain"/>
</dbReference>
<keyword evidence="15" id="KW-1185">Reference proteome</keyword>
<comment type="similarity">
    <text evidence="1 12">Belongs to the Nth/MutY family.</text>
</comment>
<dbReference type="InterPro" id="IPR005759">
    <property type="entry name" value="Nth"/>
</dbReference>
<dbReference type="EMBL" id="CP001804">
    <property type="protein sequence ID" value="ACY16433.1"/>
    <property type="molecule type" value="Genomic_DNA"/>
</dbReference>